<protein>
    <submittedName>
        <fullName evidence="1">Uncharacterized protein</fullName>
    </submittedName>
</protein>
<sequence>MTLNLEFQALESAEYKDLSATVVKPFEPFTSSVVLLVQRLSDNQPFILKLADRRLGYRSSNDDDAETMP</sequence>
<dbReference type="GeneID" id="66109545"/>
<evidence type="ECO:0000313" key="2">
    <source>
        <dbReference type="Proteomes" id="UP000812287"/>
    </source>
</evidence>
<organism evidence="1 2">
    <name type="scientific">Guyanagaster necrorhizus</name>
    <dbReference type="NCBI Taxonomy" id="856835"/>
    <lineage>
        <taxon>Eukaryota</taxon>
        <taxon>Fungi</taxon>
        <taxon>Dikarya</taxon>
        <taxon>Basidiomycota</taxon>
        <taxon>Agaricomycotina</taxon>
        <taxon>Agaricomycetes</taxon>
        <taxon>Agaricomycetidae</taxon>
        <taxon>Agaricales</taxon>
        <taxon>Marasmiineae</taxon>
        <taxon>Physalacriaceae</taxon>
        <taxon>Guyanagaster</taxon>
    </lineage>
</organism>
<dbReference type="AlphaFoldDB" id="A0A9P7VHV8"/>
<reference evidence="1" key="1">
    <citation type="submission" date="2020-11" db="EMBL/GenBank/DDBJ databases">
        <title>Adaptations for nitrogen fixation in a non-lichenized fungal sporocarp promotes dispersal by wood-feeding termites.</title>
        <authorList>
            <consortium name="DOE Joint Genome Institute"/>
            <person name="Koch R.A."/>
            <person name="Yoon G."/>
            <person name="Arayal U."/>
            <person name="Lail K."/>
            <person name="Amirebrahimi M."/>
            <person name="Labutti K."/>
            <person name="Lipzen A."/>
            <person name="Riley R."/>
            <person name="Barry K."/>
            <person name="Henrissat B."/>
            <person name="Grigoriev I.V."/>
            <person name="Herr J.R."/>
            <person name="Aime M.C."/>
        </authorList>
    </citation>
    <scope>NUCLEOTIDE SEQUENCE</scope>
    <source>
        <strain evidence="1">MCA 3950</strain>
    </source>
</reference>
<dbReference type="OrthoDB" id="3040468at2759"/>
<evidence type="ECO:0000313" key="1">
    <source>
        <dbReference type="EMBL" id="KAG7441346.1"/>
    </source>
</evidence>
<dbReference type="EMBL" id="MU250560">
    <property type="protein sequence ID" value="KAG7441346.1"/>
    <property type="molecule type" value="Genomic_DNA"/>
</dbReference>
<name>A0A9P7VHV8_9AGAR</name>
<dbReference type="Proteomes" id="UP000812287">
    <property type="component" value="Unassembled WGS sequence"/>
</dbReference>
<proteinExistence type="predicted"/>
<accession>A0A9P7VHV8</accession>
<dbReference type="RefSeq" id="XP_043034846.1">
    <property type="nucleotide sequence ID" value="XM_043187248.1"/>
</dbReference>
<comment type="caution">
    <text evidence="1">The sequence shown here is derived from an EMBL/GenBank/DDBJ whole genome shotgun (WGS) entry which is preliminary data.</text>
</comment>
<gene>
    <name evidence="1" type="ORF">BT62DRAFT_937093</name>
</gene>
<keyword evidence="2" id="KW-1185">Reference proteome</keyword>